<proteinExistence type="predicted"/>
<keyword evidence="3" id="KW-0067">ATP-binding</keyword>
<dbReference type="SUPFAM" id="SSF63418">
    <property type="entry name" value="MurE/MurF N-terminal domain"/>
    <property type="match status" value="1"/>
</dbReference>
<sequence>MESGEMFVAVRAERDGHDFIRDAARLGASSAMVDHFVAESDLPQLRTPDVGEAFLRIAHMHRSNFKGKIVGVTGSCGKTSTKDALQLLLGPDTCLATDGNFNN</sequence>
<keyword evidence="2" id="KW-0547">Nucleotide-binding</keyword>
<evidence type="ECO:0008006" key="5">
    <source>
        <dbReference type="Google" id="ProtNLM"/>
    </source>
</evidence>
<evidence type="ECO:0000256" key="2">
    <source>
        <dbReference type="ARBA" id="ARBA00022741"/>
    </source>
</evidence>
<organism evidence="4">
    <name type="scientific">marine metagenome</name>
    <dbReference type="NCBI Taxonomy" id="408172"/>
    <lineage>
        <taxon>unclassified sequences</taxon>
        <taxon>metagenomes</taxon>
        <taxon>ecological metagenomes</taxon>
    </lineage>
</organism>
<dbReference type="PANTHER" id="PTHR43024">
    <property type="entry name" value="UDP-N-ACETYLMURAMOYL-TRIPEPTIDE--D-ALANYL-D-ALANINE LIGASE"/>
    <property type="match status" value="1"/>
</dbReference>
<evidence type="ECO:0000256" key="3">
    <source>
        <dbReference type="ARBA" id="ARBA00022840"/>
    </source>
</evidence>
<accession>A0A382PRY2</accession>
<evidence type="ECO:0000256" key="1">
    <source>
        <dbReference type="ARBA" id="ARBA00022598"/>
    </source>
</evidence>
<gene>
    <name evidence="4" type="ORF">METZ01_LOCUS328269</name>
</gene>
<protein>
    <recommendedName>
        <fullName evidence="5">Mur ligase central domain-containing protein</fullName>
    </recommendedName>
</protein>
<dbReference type="InterPro" id="IPR051046">
    <property type="entry name" value="MurCDEF_CellWall_CoF430Synth"/>
</dbReference>
<evidence type="ECO:0000313" key="4">
    <source>
        <dbReference type="EMBL" id="SVC75415.1"/>
    </source>
</evidence>
<dbReference type="Gene3D" id="3.40.1390.10">
    <property type="entry name" value="MurE/MurF, N-terminal domain"/>
    <property type="match status" value="1"/>
</dbReference>
<dbReference type="SUPFAM" id="SSF53623">
    <property type="entry name" value="MurD-like peptide ligases, catalytic domain"/>
    <property type="match status" value="1"/>
</dbReference>
<dbReference type="Gene3D" id="3.40.1190.10">
    <property type="entry name" value="Mur-like, catalytic domain"/>
    <property type="match status" value="1"/>
</dbReference>
<dbReference type="InterPro" id="IPR036565">
    <property type="entry name" value="Mur-like_cat_sf"/>
</dbReference>
<dbReference type="GO" id="GO:0005524">
    <property type="term" value="F:ATP binding"/>
    <property type="evidence" value="ECO:0007669"/>
    <property type="project" value="UniProtKB-KW"/>
</dbReference>
<name>A0A382PRY2_9ZZZZ</name>
<reference evidence="4" key="1">
    <citation type="submission" date="2018-05" db="EMBL/GenBank/DDBJ databases">
        <authorList>
            <person name="Lanie J.A."/>
            <person name="Ng W.-L."/>
            <person name="Kazmierczak K.M."/>
            <person name="Andrzejewski T.M."/>
            <person name="Davidsen T.M."/>
            <person name="Wayne K.J."/>
            <person name="Tettelin H."/>
            <person name="Glass J.I."/>
            <person name="Rusch D."/>
            <person name="Podicherti R."/>
            <person name="Tsui H.-C.T."/>
            <person name="Winkler M.E."/>
        </authorList>
    </citation>
    <scope>NUCLEOTIDE SEQUENCE</scope>
</reference>
<feature type="non-terminal residue" evidence="4">
    <location>
        <position position="103"/>
    </location>
</feature>
<dbReference type="AlphaFoldDB" id="A0A382PRY2"/>
<keyword evidence="1" id="KW-0436">Ligase</keyword>
<dbReference type="InterPro" id="IPR035911">
    <property type="entry name" value="MurE/MurF_N"/>
</dbReference>
<dbReference type="PANTHER" id="PTHR43024:SF1">
    <property type="entry name" value="UDP-N-ACETYLMURAMOYL-TRIPEPTIDE--D-ALANYL-D-ALANINE LIGASE"/>
    <property type="match status" value="1"/>
</dbReference>
<dbReference type="EMBL" id="UINC01108936">
    <property type="protein sequence ID" value="SVC75415.1"/>
    <property type="molecule type" value="Genomic_DNA"/>
</dbReference>
<dbReference type="GO" id="GO:0016874">
    <property type="term" value="F:ligase activity"/>
    <property type="evidence" value="ECO:0007669"/>
    <property type="project" value="UniProtKB-KW"/>
</dbReference>